<reference evidence="1" key="2">
    <citation type="submission" date="2023-05" db="EMBL/GenBank/DDBJ databases">
        <authorList>
            <consortium name="Lawrence Berkeley National Laboratory"/>
            <person name="Steindorff A."/>
            <person name="Hensen N."/>
            <person name="Bonometti L."/>
            <person name="Westerberg I."/>
            <person name="Brannstrom I.O."/>
            <person name="Guillou S."/>
            <person name="Cros-Aarteil S."/>
            <person name="Calhoun S."/>
            <person name="Haridas S."/>
            <person name="Kuo A."/>
            <person name="Mondo S."/>
            <person name="Pangilinan J."/>
            <person name="Riley R."/>
            <person name="Labutti K."/>
            <person name="Andreopoulos B."/>
            <person name="Lipzen A."/>
            <person name="Chen C."/>
            <person name="Yanf M."/>
            <person name="Daum C."/>
            <person name="Ng V."/>
            <person name="Clum A."/>
            <person name="Ohm R."/>
            <person name="Martin F."/>
            <person name="Silar P."/>
            <person name="Natvig D."/>
            <person name="Lalanne C."/>
            <person name="Gautier V."/>
            <person name="Ament-Velasquez S.L."/>
            <person name="Kruys A."/>
            <person name="Hutchinson M.I."/>
            <person name="Powell A.J."/>
            <person name="Barry K."/>
            <person name="Miller A.N."/>
            <person name="Grigoriev I.V."/>
            <person name="Debuchy R."/>
            <person name="Gladieux P."/>
            <person name="Thoren M.H."/>
            <person name="Johannesson H."/>
        </authorList>
    </citation>
    <scope>NUCLEOTIDE SEQUENCE</scope>
    <source>
        <strain evidence="1">PSN309</strain>
    </source>
</reference>
<organism evidence="1 2">
    <name type="scientific">Podospora australis</name>
    <dbReference type="NCBI Taxonomy" id="1536484"/>
    <lineage>
        <taxon>Eukaryota</taxon>
        <taxon>Fungi</taxon>
        <taxon>Dikarya</taxon>
        <taxon>Ascomycota</taxon>
        <taxon>Pezizomycotina</taxon>
        <taxon>Sordariomycetes</taxon>
        <taxon>Sordariomycetidae</taxon>
        <taxon>Sordariales</taxon>
        <taxon>Podosporaceae</taxon>
        <taxon>Podospora</taxon>
    </lineage>
</organism>
<evidence type="ECO:0000313" key="1">
    <source>
        <dbReference type="EMBL" id="KAK4184505.1"/>
    </source>
</evidence>
<proteinExistence type="predicted"/>
<keyword evidence="2" id="KW-1185">Reference proteome</keyword>
<sequence>MAGFTYNVSYTIAANTHGIAPSERLSRAELWQGVKRGARFPGEFASHVQSCTVLPGGTANCFAREIVIGDGGVHAKQGKKMVQDVFLQDNLYLLATTRESGAKTTMMVGYGCNSSSQEEEELDPYLTLYYELVMSQDESPKPGSEEEHKIISGYRALAKHLCEDTVRLVRKWKVEGRLEELARYEKEEQNRL</sequence>
<dbReference type="EMBL" id="MU864485">
    <property type="protein sequence ID" value="KAK4184505.1"/>
    <property type="molecule type" value="Genomic_DNA"/>
</dbReference>
<dbReference type="AlphaFoldDB" id="A0AAN6WNE6"/>
<dbReference type="SUPFAM" id="SSF55961">
    <property type="entry name" value="Bet v1-like"/>
    <property type="match status" value="1"/>
</dbReference>
<dbReference type="Pfam" id="PF08982">
    <property type="entry name" value="AtaL"/>
    <property type="match status" value="1"/>
</dbReference>
<dbReference type="Proteomes" id="UP001302126">
    <property type="component" value="Unassembled WGS sequence"/>
</dbReference>
<reference evidence="1" key="1">
    <citation type="journal article" date="2023" name="Mol. Phylogenet. Evol.">
        <title>Genome-scale phylogeny and comparative genomics of the fungal order Sordariales.</title>
        <authorList>
            <person name="Hensen N."/>
            <person name="Bonometti L."/>
            <person name="Westerberg I."/>
            <person name="Brannstrom I.O."/>
            <person name="Guillou S."/>
            <person name="Cros-Aarteil S."/>
            <person name="Calhoun S."/>
            <person name="Haridas S."/>
            <person name="Kuo A."/>
            <person name="Mondo S."/>
            <person name="Pangilinan J."/>
            <person name="Riley R."/>
            <person name="LaButti K."/>
            <person name="Andreopoulos B."/>
            <person name="Lipzen A."/>
            <person name="Chen C."/>
            <person name="Yan M."/>
            <person name="Daum C."/>
            <person name="Ng V."/>
            <person name="Clum A."/>
            <person name="Steindorff A."/>
            <person name="Ohm R.A."/>
            <person name="Martin F."/>
            <person name="Silar P."/>
            <person name="Natvig D.O."/>
            <person name="Lalanne C."/>
            <person name="Gautier V."/>
            <person name="Ament-Velasquez S.L."/>
            <person name="Kruys A."/>
            <person name="Hutchinson M.I."/>
            <person name="Powell A.J."/>
            <person name="Barry K."/>
            <person name="Miller A.N."/>
            <person name="Grigoriev I.V."/>
            <person name="Debuchy R."/>
            <person name="Gladieux P."/>
            <person name="Hiltunen Thoren M."/>
            <person name="Johannesson H."/>
        </authorList>
    </citation>
    <scope>NUCLEOTIDE SEQUENCE</scope>
    <source>
        <strain evidence="1">PSN309</strain>
    </source>
</reference>
<gene>
    <name evidence="1" type="ORF">QBC35DRAFT_455182</name>
</gene>
<dbReference type="Gene3D" id="3.30.530.20">
    <property type="match status" value="1"/>
</dbReference>
<dbReference type="InterPro" id="IPR023393">
    <property type="entry name" value="START-like_dom_sf"/>
</dbReference>
<protein>
    <submittedName>
        <fullName evidence="1">Uncharacterized protein</fullName>
    </submittedName>
</protein>
<name>A0AAN6WNE6_9PEZI</name>
<evidence type="ECO:0000313" key="2">
    <source>
        <dbReference type="Proteomes" id="UP001302126"/>
    </source>
</evidence>
<comment type="caution">
    <text evidence="1">The sequence shown here is derived from an EMBL/GenBank/DDBJ whole genome shotgun (WGS) entry which is preliminary data.</text>
</comment>
<dbReference type="InterPro" id="IPR015075">
    <property type="entry name" value="AtaL"/>
</dbReference>
<accession>A0AAN6WNE6</accession>